<evidence type="ECO:0000256" key="4">
    <source>
        <dbReference type="ARBA" id="ARBA00023163"/>
    </source>
</evidence>
<comment type="similarity">
    <text evidence="2 6">Belongs to the enhancer of polycomb family.</text>
</comment>
<evidence type="ECO:0000259" key="8">
    <source>
        <dbReference type="Pfam" id="PF10513"/>
    </source>
</evidence>
<keyword evidence="4 6" id="KW-0804">Transcription</keyword>
<dbReference type="PANTHER" id="PTHR14898">
    <property type="entry name" value="ENHANCER OF POLYCOMB"/>
    <property type="match status" value="1"/>
</dbReference>
<dbReference type="OrthoDB" id="435275at2759"/>
<protein>
    <recommendedName>
        <fullName evidence="6">Enhancer of polycomb-like protein</fullName>
    </recommendedName>
</protein>
<evidence type="ECO:0000256" key="2">
    <source>
        <dbReference type="ARBA" id="ARBA00008035"/>
    </source>
</evidence>
<evidence type="ECO:0000256" key="7">
    <source>
        <dbReference type="SAM" id="MobiDB-lite"/>
    </source>
</evidence>
<evidence type="ECO:0000256" key="1">
    <source>
        <dbReference type="ARBA" id="ARBA00004123"/>
    </source>
</evidence>
<dbReference type="GO" id="GO:0005634">
    <property type="term" value="C:nucleus"/>
    <property type="evidence" value="ECO:0007669"/>
    <property type="project" value="UniProtKB-SubCell"/>
</dbReference>
<evidence type="ECO:0000313" key="9">
    <source>
        <dbReference type="EMBL" id="KAF6001018.1"/>
    </source>
</evidence>
<reference evidence="9 10" key="1">
    <citation type="journal article" date="2020" name="J. Phycol.">
        <title>Comparative genome analysis reveals Cyanidiococcus gen. nov., a new extremophilic red algal genus sister to Cyanidioschyzon (Cyanidioschyzonaceae, Rhodophyta).</title>
        <authorList>
            <person name="Liu S.-L."/>
            <person name="Chiang Y.-R."/>
            <person name="Yoon H.S."/>
            <person name="Fu H.-Y."/>
        </authorList>
    </citation>
    <scope>NUCLEOTIDE SEQUENCE [LARGE SCALE GENOMIC DNA]</scope>
    <source>
        <strain evidence="9 10">THAL066</strain>
    </source>
</reference>
<dbReference type="InterPro" id="IPR024943">
    <property type="entry name" value="Enhancer_polycomb"/>
</dbReference>
<gene>
    <name evidence="9" type="ORF">F1559_001317</name>
</gene>
<comment type="subcellular location">
    <subcellularLocation>
        <location evidence="1 6">Nucleus</location>
    </subcellularLocation>
</comment>
<evidence type="ECO:0000313" key="10">
    <source>
        <dbReference type="Proteomes" id="UP000530660"/>
    </source>
</evidence>
<dbReference type="Proteomes" id="UP000530660">
    <property type="component" value="Unassembled WGS sequence"/>
</dbReference>
<evidence type="ECO:0000256" key="6">
    <source>
        <dbReference type="RuleBase" id="RU361124"/>
    </source>
</evidence>
<organism evidence="9 10">
    <name type="scientific">Cyanidiococcus yangmingshanensis</name>
    <dbReference type="NCBI Taxonomy" id="2690220"/>
    <lineage>
        <taxon>Eukaryota</taxon>
        <taxon>Rhodophyta</taxon>
        <taxon>Bangiophyceae</taxon>
        <taxon>Cyanidiales</taxon>
        <taxon>Cyanidiaceae</taxon>
        <taxon>Cyanidiococcus</taxon>
    </lineage>
</organism>
<name>A0A7J7IDB0_9RHOD</name>
<feature type="region of interest" description="Disordered" evidence="7">
    <location>
        <begin position="591"/>
        <end position="622"/>
    </location>
</feature>
<keyword evidence="5 6" id="KW-0539">Nucleus</keyword>
<dbReference type="Pfam" id="PF10513">
    <property type="entry name" value="EPL1"/>
    <property type="match status" value="1"/>
</dbReference>
<sequence length="622" mass="71573">MSRRALFRPRAIDLTRPLLIVRSDADLKSDVEIVSAQRALPEYGTGVEEGEMTERHLQEALLASMNLRLRRVEANEMQQQRAEDESNNDIDGKRTVMIPVPVIRETPEYADTLSRLAQDRFHEADSYIDFDADDRILLEREVDYEADDEDRAMAEHRLGISLDAFERAMDRLEKEQGTSRNLLSFDNMKNLLMRDTALELDVRQAKELYEYWKQKRDARKGEALLRYLRNPPDINNTDLSVAFRPRNEEEQKRRARSNTFDNYKRMRRIRQDMERVRTIMEQVMKRERIKLDHALFSSAYQLAMLLVRYPQSEHLIRAHRSLRLKTSGGVDLSRNLANLAELARKGILRWDAASGRRYEDRATSDHSGSSVTKIRVTMAAKSRESVHRELAEPSPKRDLSGFDEKGFYAFQRIGYFTNGFFRDGVNPYDWRVYEGSHIAFRNSLANLTERLRPLRAGADNESRLEINARDATSTIPARPKRALRNASVLIVRLTTPMAYSILDAARADTPFLARNSVVADYLGGAFSAQPRIATALENGPRSLMCFPDSVPFCDQKAALENGFRPTLVRARKGCDQEIYLDRITILGTGPQNMSENQPNVIRSLGTDDQRIPWPKRRKSETK</sequence>
<dbReference type="GO" id="GO:0035267">
    <property type="term" value="C:NuA4 histone acetyltransferase complex"/>
    <property type="evidence" value="ECO:0007669"/>
    <property type="project" value="InterPro"/>
</dbReference>
<dbReference type="AlphaFoldDB" id="A0A7J7IDB0"/>
<dbReference type="EMBL" id="VWRR01000016">
    <property type="protein sequence ID" value="KAF6001018.1"/>
    <property type="molecule type" value="Genomic_DNA"/>
</dbReference>
<proteinExistence type="inferred from homology"/>
<keyword evidence="3 6" id="KW-0805">Transcription regulation</keyword>
<feature type="compositionally biased region" description="Polar residues" evidence="7">
    <location>
        <begin position="591"/>
        <end position="600"/>
    </location>
</feature>
<feature type="compositionally biased region" description="Basic residues" evidence="7">
    <location>
        <begin position="613"/>
        <end position="622"/>
    </location>
</feature>
<evidence type="ECO:0000256" key="3">
    <source>
        <dbReference type="ARBA" id="ARBA00023015"/>
    </source>
</evidence>
<comment type="caution">
    <text evidence="9">The sequence shown here is derived from an EMBL/GenBank/DDBJ whole genome shotgun (WGS) entry which is preliminary data.</text>
</comment>
<dbReference type="GO" id="GO:0006357">
    <property type="term" value="P:regulation of transcription by RNA polymerase II"/>
    <property type="evidence" value="ECO:0007669"/>
    <property type="project" value="InterPro"/>
</dbReference>
<evidence type="ECO:0000256" key="5">
    <source>
        <dbReference type="ARBA" id="ARBA00023242"/>
    </source>
</evidence>
<accession>A0A7J7IDB0</accession>
<dbReference type="InterPro" id="IPR019542">
    <property type="entry name" value="Enhancer_polycomb-like_N"/>
</dbReference>
<feature type="domain" description="Enhancer of polycomb-like N-terminal" evidence="8">
    <location>
        <begin position="9"/>
        <end position="175"/>
    </location>
</feature>
<keyword evidence="10" id="KW-1185">Reference proteome</keyword>